<evidence type="ECO:0000313" key="3">
    <source>
        <dbReference type="EMBL" id="MDH8679064.1"/>
    </source>
</evidence>
<organism evidence="3 4">
    <name type="scientific">Fusibacter bizertensis</name>
    <dbReference type="NCBI Taxonomy" id="1488331"/>
    <lineage>
        <taxon>Bacteria</taxon>
        <taxon>Bacillati</taxon>
        <taxon>Bacillota</taxon>
        <taxon>Clostridia</taxon>
        <taxon>Eubacteriales</taxon>
        <taxon>Eubacteriales Family XII. Incertae Sedis</taxon>
        <taxon>Fusibacter</taxon>
    </lineage>
</organism>
<dbReference type="PANTHER" id="PTHR45138:SF9">
    <property type="entry name" value="DIGUANYLATE CYCLASE DGCM-RELATED"/>
    <property type="match status" value="1"/>
</dbReference>
<name>A0ABT6NF56_9FIRM</name>
<gene>
    <name evidence="3" type="ORF">QE109_12965</name>
</gene>
<feature type="transmembrane region" description="Helical" evidence="1">
    <location>
        <begin position="38"/>
        <end position="58"/>
    </location>
</feature>
<dbReference type="Pfam" id="PF00990">
    <property type="entry name" value="GGDEF"/>
    <property type="match status" value="1"/>
</dbReference>
<proteinExistence type="predicted"/>
<feature type="domain" description="GGDEF" evidence="2">
    <location>
        <begin position="168"/>
        <end position="296"/>
    </location>
</feature>
<keyword evidence="4" id="KW-1185">Reference proteome</keyword>
<dbReference type="EC" id="2.7.7.65" evidence="3"/>
<dbReference type="SMART" id="SM00267">
    <property type="entry name" value="GGDEF"/>
    <property type="match status" value="1"/>
</dbReference>
<dbReference type="NCBIfam" id="TIGR00254">
    <property type="entry name" value="GGDEF"/>
    <property type="match status" value="1"/>
</dbReference>
<feature type="transmembrane region" description="Helical" evidence="1">
    <location>
        <begin position="78"/>
        <end position="97"/>
    </location>
</feature>
<evidence type="ECO:0000313" key="4">
    <source>
        <dbReference type="Proteomes" id="UP001158045"/>
    </source>
</evidence>
<dbReference type="Proteomes" id="UP001158045">
    <property type="component" value="Unassembled WGS sequence"/>
</dbReference>
<dbReference type="InterPro" id="IPR043128">
    <property type="entry name" value="Rev_trsase/Diguanyl_cyclase"/>
</dbReference>
<dbReference type="InterPro" id="IPR029787">
    <property type="entry name" value="Nucleotide_cyclase"/>
</dbReference>
<protein>
    <submittedName>
        <fullName evidence="3">Diguanylate cyclase</fullName>
        <ecNumber evidence="3">2.7.7.65</ecNumber>
    </submittedName>
</protein>
<dbReference type="CDD" id="cd01949">
    <property type="entry name" value="GGDEF"/>
    <property type="match status" value="1"/>
</dbReference>
<sequence length="302" mass="34971">MFYRGFIGDMMQNKLKDKKIEKKEEAISGERSFKKEMLLIKATVVIVMFIAMVASILYKTDRLYTHFFYIPIAMSAIWRPKWTVPLGIFFSLYHILLEISIKSEVSYSIFIRAMIILLISIILNEIWKKELRYQIKISTLTYKSCHDALTKVYNRGYFQWLLGTKLKLPVVIMVIDIDGLKRVNDHFGHPAGDEQIISAAEILGKSLRFGDTLARLGGDEFGILAQSCSEEGALDIMMRVDTLVEQYNQDQSAERWLSLSIGYESDEKGTMLNETLKKADQKMYENKRRKYEVANETIQKNL</sequence>
<keyword evidence="1" id="KW-0472">Membrane</keyword>
<keyword evidence="1" id="KW-1133">Transmembrane helix</keyword>
<reference evidence="3 4" key="1">
    <citation type="submission" date="2023-04" db="EMBL/GenBank/DDBJ databases">
        <title>Fusibacter bizertensis strain WBS, isolated from littoral bottom sediments of the Arctic seas - biochemical and genomic analysis.</title>
        <authorList>
            <person name="Brioukhanov A.L."/>
        </authorList>
    </citation>
    <scope>NUCLEOTIDE SEQUENCE [LARGE SCALE GENOMIC DNA]</scope>
    <source>
        <strain evidence="3 4">WBS</strain>
    </source>
</reference>
<evidence type="ECO:0000259" key="2">
    <source>
        <dbReference type="PROSITE" id="PS50887"/>
    </source>
</evidence>
<dbReference type="SUPFAM" id="SSF55073">
    <property type="entry name" value="Nucleotide cyclase"/>
    <property type="match status" value="1"/>
</dbReference>
<dbReference type="PROSITE" id="PS50887">
    <property type="entry name" value="GGDEF"/>
    <property type="match status" value="1"/>
</dbReference>
<evidence type="ECO:0000256" key="1">
    <source>
        <dbReference type="SAM" id="Phobius"/>
    </source>
</evidence>
<keyword evidence="3" id="KW-0808">Transferase</keyword>
<dbReference type="GO" id="GO:0052621">
    <property type="term" value="F:diguanylate cyclase activity"/>
    <property type="evidence" value="ECO:0007669"/>
    <property type="project" value="UniProtKB-EC"/>
</dbReference>
<feature type="transmembrane region" description="Helical" evidence="1">
    <location>
        <begin position="109"/>
        <end position="127"/>
    </location>
</feature>
<dbReference type="EMBL" id="JARYZI010000009">
    <property type="protein sequence ID" value="MDH8679064.1"/>
    <property type="molecule type" value="Genomic_DNA"/>
</dbReference>
<dbReference type="PANTHER" id="PTHR45138">
    <property type="entry name" value="REGULATORY COMPONENTS OF SENSORY TRANSDUCTION SYSTEM"/>
    <property type="match status" value="1"/>
</dbReference>
<dbReference type="Gene3D" id="3.30.70.270">
    <property type="match status" value="1"/>
</dbReference>
<dbReference type="InterPro" id="IPR050469">
    <property type="entry name" value="Diguanylate_Cyclase"/>
</dbReference>
<accession>A0ABT6NF56</accession>
<comment type="caution">
    <text evidence="3">The sequence shown here is derived from an EMBL/GenBank/DDBJ whole genome shotgun (WGS) entry which is preliminary data.</text>
</comment>
<keyword evidence="1" id="KW-0812">Transmembrane</keyword>
<keyword evidence="3" id="KW-0548">Nucleotidyltransferase</keyword>
<dbReference type="InterPro" id="IPR000160">
    <property type="entry name" value="GGDEF_dom"/>
</dbReference>